<dbReference type="KEGG" id="stp:Strop_1047"/>
<dbReference type="Proteomes" id="UP000000235">
    <property type="component" value="Chromosome"/>
</dbReference>
<name>A4X3S0_SALTO</name>
<feature type="region of interest" description="Disordered" evidence="1">
    <location>
        <begin position="150"/>
        <end position="191"/>
    </location>
</feature>
<reference evidence="3" key="1">
    <citation type="journal article" date="2007" name="Proc. Natl. Acad. Sci. U.S.A.">
        <title>Genome sequencing reveals complex secondary metabolome in the marine actinomycete Salinispora tropica.</title>
        <authorList>
            <person name="Udwary D.W."/>
            <person name="Zeigler L."/>
            <person name="Asolkar R.N."/>
            <person name="Singan V."/>
            <person name="Lapidus A."/>
            <person name="Fenical W."/>
            <person name="Jensen P.R."/>
            <person name="Moore B.S."/>
        </authorList>
    </citation>
    <scope>NUCLEOTIDE SEQUENCE [LARGE SCALE GENOMIC DNA]</scope>
    <source>
        <strain evidence="3">ATCC BAA-916 / DSM 44818 / CNB-440</strain>
    </source>
</reference>
<organism evidence="2 3">
    <name type="scientific">Salinispora tropica (strain ATCC BAA-916 / DSM 44818 / JCM 13857 / NBRC 105044 / CNB-440)</name>
    <dbReference type="NCBI Taxonomy" id="369723"/>
    <lineage>
        <taxon>Bacteria</taxon>
        <taxon>Bacillati</taxon>
        <taxon>Actinomycetota</taxon>
        <taxon>Actinomycetes</taxon>
        <taxon>Micromonosporales</taxon>
        <taxon>Micromonosporaceae</taxon>
        <taxon>Salinispora</taxon>
    </lineage>
</organism>
<dbReference type="AlphaFoldDB" id="A4X3S0"/>
<dbReference type="EMBL" id="CP000667">
    <property type="protein sequence ID" value="ABP53520.1"/>
    <property type="molecule type" value="Genomic_DNA"/>
</dbReference>
<protein>
    <submittedName>
        <fullName evidence="2">Uncharacterized protein</fullName>
    </submittedName>
</protein>
<proteinExistence type="predicted"/>
<dbReference type="HOGENOM" id="CLU_1538803_0_0_11"/>
<evidence type="ECO:0000313" key="3">
    <source>
        <dbReference type="Proteomes" id="UP000000235"/>
    </source>
</evidence>
<keyword evidence="3" id="KW-1185">Reference proteome</keyword>
<gene>
    <name evidence="2" type="ordered locus">Strop_1047</name>
</gene>
<dbReference type="eggNOG" id="ENOG502ZXU1">
    <property type="taxonomic scope" value="Bacteria"/>
</dbReference>
<sequence>MIDRTGCGYSTERSRRLRKHRSGDHSLCLPERDCNATGATATPNATPTAEEGPRTPRLRARGRRMWDQLIGDGDPVEVVVLVEEICRCADRLDRPGWTGLDAIVNGRDRARLTVEVDDAGEVTVGVDKVHTEAGQQQSTFKALRAELRRGQAGGGTQPAGGRQPKASAGGDGAGGITDLTARIAQHAQPAG</sequence>
<evidence type="ECO:0000256" key="1">
    <source>
        <dbReference type="SAM" id="MobiDB-lite"/>
    </source>
</evidence>
<feature type="compositionally biased region" description="Low complexity" evidence="1">
    <location>
        <begin position="35"/>
        <end position="50"/>
    </location>
</feature>
<feature type="region of interest" description="Disordered" evidence="1">
    <location>
        <begin position="30"/>
        <end position="55"/>
    </location>
</feature>
<evidence type="ECO:0000313" key="2">
    <source>
        <dbReference type="EMBL" id="ABP53520.1"/>
    </source>
</evidence>
<accession>A4X3S0</accession>